<dbReference type="OrthoDB" id="6278354at2"/>
<evidence type="ECO:0000259" key="6">
    <source>
        <dbReference type="PROSITE" id="PS51387"/>
    </source>
</evidence>
<evidence type="ECO:0000313" key="8">
    <source>
        <dbReference type="Proteomes" id="UP000176087"/>
    </source>
</evidence>
<accession>A0A1E7JF77</accession>
<name>A0A1E7JF77_9ACTN</name>
<dbReference type="PANTHER" id="PTHR13878:SF53">
    <property type="entry name" value="CYTOKININ DEHYDROGENASE 6"/>
    <property type="match status" value="1"/>
</dbReference>
<dbReference type="SUPFAM" id="SSF55103">
    <property type="entry name" value="FAD-linked oxidases, C-terminal domain"/>
    <property type="match status" value="1"/>
</dbReference>
<dbReference type="InterPro" id="IPR016166">
    <property type="entry name" value="FAD-bd_PCMH"/>
</dbReference>
<evidence type="ECO:0000256" key="4">
    <source>
        <dbReference type="ARBA" id="ARBA00022827"/>
    </source>
</evidence>
<keyword evidence="8" id="KW-1185">Reference proteome</keyword>
<dbReference type="Proteomes" id="UP000176087">
    <property type="component" value="Unassembled WGS sequence"/>
</dbReference>
<dbReference type="AlphaFoldDB" id="A0A1E7JF77"/>
<dbReference type="Gene3D" id="3.30.465.10">
    <property type="match status" value="1"/>
</dbReference>
<reference evidence="7 8" key="1">
    <citation type="journal article" date="2016" name="Front. Microbiol.">
        <title>Comparative Genomics Analysis of Streptomyces Species Reveals Their Adaptation to the Marine Environment and Their Diversity at the Genomic Level.</title>
        <authorList>
            <person name="Tian X."/>
            <person name="Zhang Z."/>
            <person name="Yang T."/>
            <person name="Chen M."/>
            <person name="Li J."/>
            <person name="Chen F."/>
            <person name="Yang J."/>
            <person name="Li W."/>
            <person name="Zhang B."/>
            <person name="Zhang Z."/>
            <person name="Wu J."/>
            <person name="Zhang C."/>
            <person name="Long L."/>
            <person name="Xiao J."/>
        </authorList>
    </citation>
    <scope>NUCLEOTIDE SEQUENCE [LARGE SCALE GENOMIC DNA]</scope>
    <source>
        <strain evidence="7 8">SCSIO 10390</strain>
    </source>
</reference>
<dbReference type="InterPro" id="IPR016164">
    <property type="entry name" value="FAD-linked_Oxase-like_C"/>
</dbReference>
<protein>
    <submittedName>
        <fullName evidence="7">Oxidoreductase</fullName>
    </submittedName>
</protein>
<keyword evidence="4" id="KW-0274">FAD</keyword>
<evidence type="ECO:0000256" key="1">
    <source>
        <dbReference type="ARBA" id="ARBA00001974"/>
    </source>
</evidence>
<dbReference type="PATRIC" id="fig|933944.5.peg.3362"/>
<keyword evidence="5" id="KW-0560">Oxidoreductase</keyword>
<dbReference type="InterPro" id="IPR006094">
    <property type="entry name" value="Oxid_FAD_bind_N"/>
</dbReference>
<dbReference type="EMBL" id="LJGT01000041">
    <property type="protein sequence ID" value="OEU85118.1"/>
    <property type="molecule type" value="Genomic_DNA"/>
</dbReference>
<dbReference type="GO" id="GO:0019139">
    <property type="term" value="F:cytokinin dehydrogenase activity"/>
    <property type="evidence" value="ECO:0007669"/>
    <property type="project" value="InterPro"/>
</dbReference>
<dbReference type="InterPro" id="IPR015345">
    <property type="entry name" value="Cytokinin_DH_FAD/cytokin-bd"/>
</dbReference>
<dbReference type="InterPro" id="IPR036318">
    <property type="entry name" value="FAD-bd_PCMH-like_sf"/>
</dbReference>
<sequence length="500" mass="54067">MRSEPHSESPEPSRRTAALYGLATAAAVVGFDPSARAWATERTAPRRPADGGFDHVPPLDGELLTDDASRDAAAEDFGHIVHRRPAAVLRPGSVDDVVVMVRFCRKHRIPVAPRGQGHATYGQAQTEGGLVIETGPLKHIGPVRKREVTVGAGARWSSVAKSTLRHGLTPPVFTDYLELSVGGTLSVGGLGGQTHRHGAQTDTVTELQVVTGAGELVSCSATRHADLFDAVRAGLGQCAVVVGATLRLVRAPRTVRHFQLPYAELEVFLEDQRRLIAERRFDYVEGLVLPDETGAFRVHVLEAVAYGPPAGPEPDDEELLAGLRFESAGMTADTLDYYAFLDRLAPSVAEQKEQGLWDDPHPWLNLLLPSASVESLASGILGGLKPEDVGSSGVVLLYPMRRELLRTPLLRMPDDPVPYLLAVLRTGPPDDPATVRRLLAANRAAYETVRDAGGKQYPVGSIPFRRQDWRDHFGRAWPALAAARRRYDPAGILAPGQGIF</sequence>
<dbReference type="SUPFAM" id="SSF56176">
    <property type="entry name" value="FAD-binding/transporter-associated domain-like"/>
    <property type="match status" value="1"/>
</dbReference>
<dbReference type="PROSITE" id="PS00862">
    <property type="entry name" value="OX2_COVAL_FAD"/>
    <property type="match status" value="1"/>
</dbReference>
<dbReference type="InterPro" id="IPR016169">
    <property type="entry name" value="FAD-bd_PCMH_sub2"/>
</dbReference>
<keyword evidence="3" id="KW-0285">Flavoprotein</keyword>
<dbReference type="InterPro" id="IPR006093">
    <property type="entry name" value="Oxy_OxRdtase_FAD_BS"/>
</dbReference>
<dbReference type="GO" id="GO:0071949">
    <property type="term" value="F:FAD binding"/>
    <property type="evidence" value="ECO:0007669"/>
    <property type="project" value="InterPro"/>
</dbReference>
<dbReference type="Pfam" id="PF09265">
    <property type="entry name" value="Cytokin-bind"/>
    <property type="match status" value="1"/>
</dbReference>
<dbReference type="Gene3D" id="3.40.462.10">
    <property type="entry name" value="FAD-linked oxidases, C-terminal domain"/>
    <property type="match status" value="1"/>
</dbReference>
<dbReference type="GO" id="GO:0009690">
    <property type="term" value="P:cytokinin metabolic process"/>
    <property type="evidence" value="ECO:0007669"/>
    <property type="project" value="InterPro"/>
</dbReference>
<dbReference type="InterPro" id="IPR016167">
    <property type="entry name" value="FAD-bd_PCMH_sub1"/>
</dbReference>
<comment type="caution">
    <text evidence="7">The sequence shown here is derived from an EMBL/GenBank/DDBJ whole genome shotgun (WGS) entry which is preliminary data.</text>
</comment>
<evidence type="ECO:0000313" key="7">
    <source>
        <dbReference type="EMBL" id="OEU85118.1"/>
    </source>
</evidence>
<feature type="domain" description="FAD-binding PCMH-type" evidence="6">
    <location>
        <begin position="81"/>
        <end position="251"/>
    </location>
</feature>
<dbReference type="Pfam" id="PF01565">
    <property type="entry name" value="FAD_binding_4"/>
    <property type="match status" value="1"/>
</dbReference>
<proteinExistence type="inferred from homology"/>
<comment type="similarity">
    <text evidence="2">Belongs to the oxygen-dependent FAD-linked oxidoreductase family.</text>
</comment>
<dbReference type="InterPro" id="IPR016170">
    <property type="entry name" value="Cytok_DH_C_sf"/>
</dbReference>
<organism evidence="7 8">
    <name type="scientific">Streptomyces abyssalis</name>
    <dbReference type="NCBI Taxonomy" id="933944"/>
    <lineage>
        <taxon>Bacteria</taxon>
        <taxon>Bacillati</taxon>
        <taxon>Actinomycetota</taxon>
        <taxon>Actinomycetes</taxon>
        <taxon>Kitasatosporales</taxon>
        <taxon>Streptomycetaceae</taxon>
        <taxon>Streptomyces</taxon>
    </lineage>
</organism>
<dbReference type="InterPro" id="IPR050432">
    <property type="entry name" value="FAD-linked_Oxidoreductases_BP"/>
</dbReference>
<dbReference type="PANTHER" id="PTHR13878">
    <property type="entry name" value="GULONOLACTONE OXIDASE"/>
    <property type="match status" value="1"/>
</dbReference>
<dbReference type="Gene3D" id="3.30.43.10">
    <property type="entry name" value="Uridine Diphospho-n-acetylenolpyruvylglucosamine Reductase, domain 2"/>
    <property type="match status" value="1"/>
</dbReference>
<evidence type="ECO:0000256" key="5">
    <source>
        <dbReference type="ARBA" id="ARBA00023002"/>
    </source>
</evidence>
<gene>
    <name evidence="7" type="ORF">AN215_20950</name>
</gene>
<dbReference type="PROSITE" id="PS51387">
    <property type="entry name" value="FAD_PCMH"/>
    <property type="match status" value="1"/>
</dbReference>
<dbReference type="STRING" id="933944.AN215_20950"/>
<dbReference type="RefSeq" id="WP_070008799.1">
    <property type="nucleotide sequence ID" value="NZ_LJGS01000035.1"/>
</dbReference>
<evidence type="ECO:0000256" key="2">
    <source>
        <dbReference type="ARBA" id="ARBA00005466"/>
    </source>
</evidence>
<comment type="cofactor">
    <cofactor evidence="1">
        <name>FAD</name>
        <dbReference type="ChEBI" id="CHEBI:57692"/>
    </cofactor>
</comment>
<evidence type="ECO:0000256" key="3">
    <source>
        <dbReference type="ARBA" id="ARBA00022630"/>
    </source>
</evidence>